<dbReference type="SMART" id="SM00219">
    <property type="entry name" value="TyrKc"/>
    <property type="match status" value="1"/>
</dbReference>
<dbReference type="SUPFAM" id="SSF56112">
    <property type="entry name" value="Protein kinase-like (PK-like)"/>
    <property type="match status" value="1"/>
</dbReference>
<dbReference type="Gene3D" id="1.10.510.10">
    <property type="entry name" value="Transferase(Phosphotransferase) domain 1"/>
    <property type="match status" value="1"/>
</dbReference>
<dbReference type="Pfam" id="PF07714">
    <property type="entry name" value="PK_Tyr_Ser-Thr"/>
    <property type="match status" value="1"/>
</dbReference>
<dbReference type="InterPro" id="IPR000719">
    <property type="entry name" value="Prot_kinase_dom"/>
</dbReference>
<sequence length="891" mass="101655">MFWLERNHKPKRYFPENDLAAQKCSGEAKVSSTTGCSSSYPMTIAYNSPAVPREAQRAVRNITSSIPLTAKDDYPFNVTIDWHPPAFEELNPVFLYLVSLFVYRNNSCDGRISLDLVSFYRQVTPKYDLSWLKGKEQLDRATAEVPPDADLKVRNIEVGEFVPEKGNSTFSVRFSWSGPVFNHTLYGYHLTYELIGYKTRAIKIRRNVTEPELYLSEIRPKETVRLTVTPMYENKNLPKKENEVMGTAPAPRAELLKVVGLKNEQLVPGSSTSFSTIVRWEKPLFTQSSISYYVYNAAKEMKGEMKRLIAIGLDYQNTTTDNSVVIDGINLNERVEFQVTPVFAASALTGIAAKISIVREKPKKKAERVIRGMDFIFTPGAITGLVIGFLLVALICMIFIWRRWRKQKILRKRGLIPGKNGVIIDHWEVDGDLVTLENEIGEGAFGKVFKGTLIKPTSSVPQKFCLKPWRKTAKTINGSETYVVAVKVLHNMPDESVRQDFLDEIQLMKAVGSHKNIVSMVGCCTLEEPMFLLVEYAPYGDLLHYLRKHRKTVFIPLNTYMDTLLYSVPNQGISEVQTNAFYNFTFTSPDEQINRINTGRDTNTVLKTEDQEEKEFYNEEILTPGILMAFAWHVCQGMEYLARKGYVHRDLAARNVLIGEKKIAKVSDFGLSRHVYEKKVYHGKRNRKLPFKWMSTEAIFDQTFTTKSDVWAFGVVLWEIVTLGGTPYPTLESKELFQLLKNGYRMEKPETCNEELYKMMQDCWQNNPENRPTFTQIRESLETIMQKENPYLDLTAVDESHAEYNVQSCDSMAEESDDDQRDGNVKAVCHEEAGGDLKENITKNDPQSSNLSVDINSKPEIELTTESNNCAKNNQGPKSYVLNLNTLETRF</sequence>
<evidence type="ECO:0000313" key="3">
    <source>
        <dbReference type="EMBL" id="CAH3167627.1"/>
    </source>
</evidence>
<dbReference type="PROSITE" id="PS00109">
    <property type="entry name" value="PROTEIN_KINASE_TYR"/>
    <property type="match status" value="1"/>
</dbReference>
<keyword evidence="1" id="KW-0812">Transmembrane</keyword>
<dbReference type="Gene3D" id="3.30.200.20">
    <property type="entry name" value="Phosphorylase Kinase, domain 1"/>
    <property type="match status" value="1"/>
</dbReference>
<comment type="caution">
    <text evidence="3">The sequence shown here is derived from an EMBL/GenBank/DDBJ whole genome shotgun (WGS) entry which is preliminary data.</text>
</comment>
<evidence type="ECO:0000313" key="4">
    <source>
        <dbReference type="Proteomes" id="UP001159405"/>
    </source>
</evidence>
<dbReference type="PANTHER" id="PTHR24416">
    <property type="entry name" value="TYROSINE-PROTEIN KINASE RECEPTOR"/>
    <property type="match status" value="1"/>
</dbReference>
<evidence type="ECO:0000256" key="1">
    <source>
        <dbReference type="SAM" id="Phobius"/>
    </source>
</evidence>
<organism evidence="3 4">
    <name type="scientific">Porites lobata</name>
    <dbReference type="NCBI Taxonomy" id="104759"/>
    <lineage>
        <taxon>Eukaryota</taxon>
        <taxon>Metazoa</taxon>
        <taxon>Cnidaria</taxon>
        <taxon>Anthozoa</taxon>
        <taxon>Hexacorallia</taxon>
        <taxon>Scleractinia</taxon>
        <taxon>Fungiina</taxon>
        <taxon>Poritidae</taxon>
        <taxon>Porites</taxon>
    </lineage>
</organism>
<name>A0ABN8QN35_9CNID</name>
<dbReference type="Proteomes" id="UP001159405">
    <property type="component" value="Unassembled WGS sequence"/>
</dbReference>
<dbReference type="PROSITE" id="PS50011">
    <property type="entry name" value="PROTEIN_KINASE_DOM"/>
    <property type="match status" value="1"/>
</dbReference>
<keyword evidence="4" id="KW-1185">Reference proteome</keyword>
<dbReference type="PANTHER" id="PTHR24416:SF583">
    <property type="entry name" value="RECEPTOR PROTEIN-TYROSINE KINASE"/>
    <property type="match status" value="1"/>
</dbReference>
<dbReference type="InterPro" id="IPR008266">
    <property type="entry name" value="Tyr_kinase_AS"/>
</dbReference>
<keyword evidence="1" id="KW-0472">Membrane</keyword>
<keyword evidence="1" id="KW-1133">Transmembrane helix</keyword>
<protein>
    <recommendedName>
        <fullName evidence="2">Protein kinase domain-containing protein</fullName>
    </recommendedName>
</protein>
<evidence type="ECO:0000259" key="2">
    <source>
        <dbReference type="PROSITE" id="PS50011"/>
    </source>
</evidence>
<gene>
    <name evidence="3" type="ORF">PLOB_00008784</name>
</gene>
<reference evidence="3 4" key="1">
    <citation type="submission" date="2022-05" db="EMBL/GenBank/DDBJ databases">
        <authorList>
            <consortium name="Genoscope - CEA"/>
            <person name="William W."/>
        </authorList>
    </citation>
    <scope>NUCLEOTIDE SEQUENCE [LARGE SCALE GENOMIC DNA]</scope>
</reference>
<feature type="transmembrane region" description="Helical" evidence="1">
    <location>
        <begin position="375"/>
        <end position="401"/>
    </location>
</feature>
<feature type="domain" description="Protein kinase" evidence="2">
    <location>
        <begin position="434"/>
        <end position="792"/>
    </location>
</feature>
<dbReference type="InterPro" id="IPR001245">
    <property type="entry name" value="Ser-Thr/Tyr_kinase_cat_dom"/>
</dbReference>
<dbReference type="CDD" id="cd00192">
    <property type="entry name" value="PTKc"/>
    <property type="match status" value="1"/>
</dbReference>
<proteinExistence type="predicted"/>
<dbReference type="InterPro" id="IPR011009">
    <property type="entry name" value="Kinase-like_dom_sf"/>
</dbReference>
<dbReference type="SMART" id="SM00220">
    <property type="entry name" value="S_TKc"/>
    <property type="match status" value="1"/>
</dbReference>
<dbReference type="InterPro" id="IPR050122">
    <property type="entry name" value="RTK"/>
</dbReference>
<dbReference type="EMBL" id="CALNXK010000141">
    <property type="protein sequence ID" value="CAH3167627.1"/>
    <property type="molecule type" value="Genomic_DNA"/>
</dbReference>
<dbReference type="InterPro" id="IPR020635">
    <property type="entry name" value="Tyr_kinase_cat_dom"/>
</dbReference>
<accession>A0ABN8QN35</accession>